<reference evidence="1" key="1">
    <citation type="submission" date="2020-09" db="EMBL/GenBank/DDBJ databases">
        <title>Genome-Enabled Discovery of Anthraquinone Biosynthesis in Senna tora.</title>
        <authorList>
            <person name="Kang S.-H."/>
            <person name="Pandey R.P."/>
            <person name="Lee C.-M."/>
            <person name="Sim J.-S."/>
            <person name="Jeong J.-T."/>
            <person name="Choi B.-S."/>
            <person name="Jung M."/>
            <person name="Ginzburg D."/>
            <person name="Zhao K."/>
            <person name="Won S.Y."/>
            <person name="Oh T.-J."/>
            <person name="Yu Y."/>
            <person name="Kim N.-H."/>
            <person name="Lee O.R."/>
            <person name="Lee T.-H."/>
            <person name="Bashyal P."/>
            <person name="Kim T.-S."/>
            <person name="Lee W.-H."/>
            <person name="Kawkins C."/>
            <person name="Kim C.-K."/>
            <person name="Kim J.S."/>
            <person name="Ahn B.O."/>
            <person name="Rhee S.Y."/>
            <person name="Sohng J.K."/>
        </authorList>
    </citation>
    <scope>NUCLEOTIDE SEQUENCE</scope>
    <source>
        <tissue evidence="1">Leaf</tissue>
    </source>
</reference>
<name>A0A834SP80_9FABA</name>
<organism evidence="1 2">
    <name type="scientific">Senna tora</name>
    <dbReference type="NCBI Taxonomy" id="362788"/>
    <lineage>
        <taxon>Eukaryota</taxon>
        <taxon>Viridiplantae</taxon>
        <taxon>Streptophyta</taxon>
        <taxon>Embryophyta</taxon>
        <taxon>Tracheophyta</taxon>
        <taxon>Spermatophyta</taxon>
        <taxon>Magnoliopsida</taxon>
        <taxon>eudicotyledons</taxon>
        <taxon>Gunneridae</taxon>
        <taxon>Pentapetalae</taxon>
        <taxon>rosids</taxon>
        <taxon>fabids</taxon>
        <taxon>Fabales</taxon>
        <taxon>Fabaceae</taxon>
        <taxon>Caesalpinioideae</taxon>
        <taxon>Cassia clade</taxon>
        <taxon>Senna</taxon>
    </lineage>
</organism>
<evidence type="ECO:0000313" key="1">
    <source>
        <dbReference type="EMBL" id="KAF7807639.1"/>
    </source>
</evidence>
<gene>
    <name evidence="1" type="ORF">G2W53_039800</name>
</gene>
<protein>
    <submittedName>
        <fullName evidence="1">Uncharacterized protein</fullName>
    </submittedName>
</protein>
<sequence length="60" mass="7193">MEFNLHPISILSKSLRERKRPFGREKETLRSEKMVRRGRVVADDDQWPAVALLFQRTLRQ</sequence>
<comment type="caution">
    <text evidence="1">The sequence shown here is derived from an EMBL/GenBank/DDBJ whole genome shotgun (WGS) entry which is preliminary data.</text>
</comment>
<evidence type="ECO:0000313" key="2">
    <source>
        <dbReference type="Proteomes" id="UP000634136"/>
    </source>
</evidence>
<dbReference type="Proteomes" id="UP000634136">
    <property type="component" value="Unassembled WGS sequence"/>
</dbReference>
<dbReference type="AlphaFoldDB" id="A0A834SP80"/>
<proteinExistence type="predicted"/>
<keyword evidence="2" id="KW-1185">Reference proteome</keyword>
<dbReference type="EMBL" id="JAAIUW010000012">
    <property type="protein sequence ID" value="KAF7807639.1"/>
    <property type="molecule type" value="Genomic_DNA"/>
</dbReference>
<accession>A0A834SP80</accession>